<proteinExistence type="inferred from homology"/>
<comment type="similarity">
    <text evidence="1">Belongs to the glycosyl hydrolase 20 family.</text>
</comment>
<protein>
    <submittedName>
        <fullName evidence="5">Beta-N-acetylhexosaminidase</fullName>
    </submittedName>
</protein>
<evidence type="ECO:0000256" key="1">
    <source>
        <dbReference type="ARBA" id="ARBA00006285"/>
    </source>
</evidence>
<reference evidence="5 6" key="1">
    <citation type="submission" date="2020-08" db="EMBL/GenBank/DDBJ databases">
        <title>Sphingobacterium sp. DN00404 isolated from aquaculture water.</title>
        <authorList>
            <person name="Zhang M."/>
        </authorList>
    </citation>
    <scope>NUCLEOTIDE SEQUENCE [LARGE SCALE GENOMIC DNA]</scope>
    <source>
        <strain evidence="5 6">KCTC 32294</strain>
    </source>
</reference>
<organism evidence="5 6">
    <name type="scientific">Sphingobacterium arenae</name>
    <dbReference type="NCBI Taxonomy" id="1280598"/>
    <lineage>
        <taxon>Bacteria</taxon>
        <taxon>Pseudomonadati</taxon>
        <taxon>Bacteroidota</taxon>
        <taxon>Sphingobacteriia</taxon>
        <taxon>Sphingobacteriales</taxon>
        <taxon>Sphingobacteriaceae</taxon>
        <taxon>Sphingobacterium</taxon>
    </lineage>
</organism>
<evidence type="ECO:0000313" key="6">
    <source>
        <dbReference type="Proteomes" id="UP000606494"/>
    </source>
</evidence>
<dbReference type="InterPro" id="IPR017853">
    <property type="entry name" value="GH"/>
</dbReference>
<feature type="chain" id="PRO_5046186799" evidence="3">
    <location>
        <begin position="24"/>
        <end position="518"/>
    </location>
</feature>
<gene>
    <name evidence="5" type="ORF">H8B17_13905</name>
</gene>
<dbReference type="CDD" id="cd06565">
    <property type="entry name" value="GH20_GcnA-like"/>
    <property type="match status" value="1"/>
</dbReference>
<dbReference type="InterPro" id="IPR015883">
    <property type="entry name" value="Glyco_hydro_20_cat"/>
</dbReference>
<dbReference type="EMBL" id="JACNYK010000003">
    <property type="protein sequence ID" value="MBD1426681.1"/>
    <property type="molecule type" value="Genomic_DNA"/>
</dbReference>
<evidence type="ECO:0000256" key="2">
    <source>
        <dbReference type="ARBA" id="ARBA00022801"/>
    </source>
</evidence>
<keyword evidence="2" id="KW-0378">Hydrolase</keyword>
<keyword evidence="3" id="KW-0732">Signal</keyword>
<dbReference type="InterPro" id="IPR038901">
    <property type="entry name" value="HEXDC-like"/>
</dbReference>
<dbReference type="RefSeq" id="WP_190309820.1">
    <property type="nucleotide sequence ID" value="NZ_JACNYK010000003.1"/>
</dbReference>
<dbReference type="Gene3D" id="3.20.20.80">
    <property type="entry name" value="Glycosidases"/>
    <property type="match status" value="1"/>
</dbReference>
<accession>A0ABR7Y5V7</accession>
<comment type="caution">
    <text evidence="5">The sequence shown here is derived from an EMBL/GenBank/DDBJ whole genome shotgun (WGS) entry which is preliminary data.</text>
</comment>
<dbReference type="PANTHER" id="PTHR21040:SF8">
    <property type="entry name" value="BCDNA.GH04120"/>
    <property type="match status" value="1"/>
</dbReference>
<evidence type="ECO:0000259" key="4">
    <source>
        <dbReference type="Pfam" id="PF00728"/>
    </source>
</evidence>
<feature type="domain" description="Glycoside hydrolase family 20 catalytic" evidence="4">
    <location>
        <begin position="65"/>
        <end position="263"/>
    </location>
</feature>
<dbReference type="PANTHER" id="PTHR21040">
    <property type="entry name" value="BCDNA.GH04120"/>
    <property type="match status" value="1"/>
</dbReference>
<dbReference type="Pfam" id="PF00728">
    <property type="entry name" value="Glyco_hydro_20"/>
    <property type="match status" value="1"/>
</dbReference>
<feature type="signal peptide" evidence="3">
    <location>
        <begin position="1"/>
        <end position="23"/>
    </location>
</feature>
<keyword evidence="6" id="KW-1185">Reference proteome</keyword>
<evidence type="ECO:0000256" key="3">
    <source>
        <dbReference type="SAM" id="SignalP"/>
    </source>
</evidence>
<sequence>MNLKYSFVFIVFLSTLTCLSLYAQPSRNNFSDFQVKGFHLDLRIQVMTMPALKSFAKKLSENGINTLIMEWEGTYPFEKHPLIANRFVYSREEVIDFISYCNQLKIDVIPLQQSFGHVEYILRHPRYKELREDSKDYSQVNPLKEELNRELFTELYQDLISTHTSEYIHIGGDETYLLGHSPASKKKVAELGKGRLYGDFIKLLCDIVVSLGKRPVLWADIALKYPDALEGLPKETVFVDWNYGWDINMFGDHNNLLNSGFEIWGAPALRSHPDNYFLTQWEEHFHNIRDFIPLAREFGYNGLVMTSWSTSGLYSALWESTRDITDLYAIRRVYPITGFNILIDAFFEGVNNEKPLEVEAFVLQYAQEQYGFDRVQADQFWSALKAIPYEIVQGRISKADLPMSTFLDSAEMVASTMHRLQPVRNLRAFEHYRLMSDIRLQYLKYMEIEKRVNSAEFREEDIPEVLAALEALDTSGLDKRFMKLNHGAFYEGELKQENEYRNSKIRLLHQRLSRNRVD</sequence>
<evidence type="ECO:0000313" key="5">
    <source>
        <dbReference type="EMBL" id="MBD1426681.1"/>
    </source>
</evidence>
<name>A0ABR7Y5V7_9SPHI</name>
<dbReference type="Proteomes" id="UP000606494">
    <property type="component" value="Unassembled WGS sequence"/>
</dbReference>
<dbReference type="SUPFAM" id="SSF51445">
    <property type="entry name" value="(Trans)glycosidases"/>
    <property type="match status" value="1"/>
</dbReference>